<dbReference type="EMBL" id="CADEAL010003958">
    <property type="protein sequence ID" value="CAB1447840.1"/>
    <property type="molecule type" value="Genomic_DNA"/>
</dbReference>
<evidence type="ECO:0000313" key="3">
    <source>
        <dbReference type="Proteomes" id="UP001153269"/>
    </source>
</evidence>
<name>A0A9N7Z3T3_PLEPL</name>
<keyword evidence="3" id="KW-1185">Reference proteome</keyword>
<organism evidence="2 3">
    <name type="scientific">Pleuronectes platessa</name>
    <name type="common">European plaice</name>
    <dbReference type="NCBI Taxonomy" id="8262"/>
    <lineage>
        <taxon>Eukaryota</taxon>
        <taxon>Metazoa</taxon>
        <taxon>Chordata</taxon>
        <taxon>Craniata</taxon>
        <taxon>Vertebrata</taxon>
        <taxon>Euteleostomi</taxon>
        <taxon>Actinopterygii</taxon>
        <taxon>Neopterygii</taxon>
        <taxon>Teleostei</taxon>
        <taxon>Neoteleostei</taxon>
        <taxon>Acanthomorphata</taxon>
        <taxon>Carangaria</taxon>
        <taxon>Pleuronectiformes</taxon>
        <taxon>Pleuronectoidei</taxon>
        <taxon>Pleuronectidae</taxon>
        <taxon>Pleuronectes</taxon>
    </lineage>
</organism>
<gene>
    <name evidence="2" type="ORF">PLEPLA_LOCUS35514</name>
</gene>
<accession>A0A9N7Z3T3</accession>
<dbReference type="AlphaFoldDB" id="A0A9N7Z3T3"/>
<proteinExistence type="predicted"/>
<feature type="region of interest" description="Disordered" evidence="1">
    <location>
        <begin position="53"/>
        <end position="91"/>
    </location>
</feature>
<evidence type="ECO:0000313" key="2">
    <source>
        <dbReference type="EMBL" id="CAB1447840.1"/>
    </source>
</evidence>
<sequence length="91" mass="10087">MERKKLFPVCPFENNVPRCRALDVYNESSHPDTDSSVLPVALSQLRQKFSFSPRSAGAAQKDSCGRSGHRWHGSSVLPEAGVRSRGEDRCV</sequence>
<comment type="caution">
    <text evidence="2">The sequence shown here is derived from an EMBL/GenBank/DDBJ whole genome shotgun (WGS) entry which is preliminary data.</text>
</comment>
<protein>
    <submittedName>
        <fullName evidence="2">Uncharacterized protein</fullName>
    </submittedName>
</protein>
<dbReference type="Proteomes" id="UP001153269">
    <property type="component" value="Unassembled WGS sequence"/>
</dbReference>
<evidence type="ECO:0000256" key="1">
    <source>
        <dbReference type="SAM" id="MobiDB-lite"/>
    </source>
</evidence>
<feature type="compositionally biased region" description="Basic and acidic residues" evidence="1">
    <location>
        <begin position="82"/>
        <end position="91"/>
    </location>
</feature>
<reference evidence="2" key="1">
    <citation type="submission" date="2020-03" db="EMBL/GenBank/DDBJ databases">
        <authorList>
            <person name="Weist P."/>
        </authorList>
    </citation>
    <scope>NUCLEOTIDE SEQUENCE</scope>
</reference>